<gene>
    <name evidence="6" type="ORF">SSDG_04877</name>
</gene>
<dbReference type="Gene3D" id="3.40.50.2300">
    <property type="match status" value="2"/>
</dbReference>
<keyword evidence="2" id="KW-0238">DNA-binding</keyword>
<evidence type="ECO:0000313" key="7">
    <source>
        <dbReference type="Proteomes" id="UP000002805"/>
    </source>
</evidence>
<evidence type="ECO:0000256" key="2">
    <source>
        <dbReference type="ARBA" id="ARBA00023125"/>
    </source>
</evidence>
<reference evidence="7" key="1">
    <citation type="submission" date="2008-02" db="EMBL/GenBank/DDBJ databases">
        <authorList>
            <consortium name="The Broad Institute Genome Sequencing Platform"/>
            <person name="Fischbach M."/>
            <person name="Ward D."/>
            <person name="Young S."/>
            <person name="Jaffe D."/>
            <person name="Gnerre S."/>
            <person name="Berlin A."/>
            <person name="Heiman D."/>
            <person name="Hepburn T."/>
            <person name="Sykes S."/>
            <person name="Alvarado L."/>
            <person name="Kodira C.D."/>
            <person name="Straight P."/>
            <person name="Clardy J."/>
            <person name="Hung D."/>
            <person name="Kolter R."/>
            <person name="Mekalanos J."/>
            <person name="Walker S."/>
            <person name="Walsh C.T."/>
            <person name="Lander E."/>
            <person name="Galagan J."/>
            <person name="Nusbaum C."/>
            <person name="Birren B."/>
        </authorList>
    </citation>
    <scope>NUCLEOTIDE SEQUENCE [LARGE SCALE GENOMIC DNA]</scope>
    <source>
        <strain evidence="7">ATCC 25486 / DSM 40338 / CBS 914.69 / JCM 4507 / NBRC 13074 / NRRL 2958 / 5647</strain>
    </source>
</reference>
<dbReference type="SMART" id="SM00420">
    <property type="entry name" value="HTH_DEOR"/>
    <property type="match status" value="1"/>
</dbReference>
<feature type="domain" description="HTH deoR-type" evidence="5">
    <location>
        <begin position="31"/>
        <end position="86"/>
    </location>
</feature>
<dbReference type="Proteomes" id="UP000002805">
    <property type="component" value="Chromosome"/>
</dbReference>
<evidence type="ECO:0000313" key="6">
    <source>
        <dbReference type="EMBL" id="EDY66438.2"/>
    </source>
</evidence>
<dbReference type="PROSITE" id="PS51000">
    <property type="entry name" value="HTH_DEOR_2"/>
    <property type="match status" value="1"/>
</dbReference>
<dbReference type="PANTHER" id="PTHR30146:SF155">
    <property type="entry name" value="ALANINE RACEMASE"/>
    <property type="match status" value="1"/>
</dbReference>
<feature type="region of interest" description="Disordered" evidence="4">
    <location>
        <begin position="84"/>
        <end position="107"/>
    </location>
</feature>
<dbReference type="GO" id="GO:0003700">
    <property type="term" value="F:DNA-binding transcription factor activity"/>
    <property type="evidence" value="ECO:0007669"/>
    <property type="project" value="InterPro"/>
</dbReference>
<name>B5HHX7_STRE2</name>
<dbReference type="HOGENOM" id="CLU_037628_15_0_11"/>
<keyword evidence="7" id="KW-1185">Reference proteome</keyword>
<keyword evidence="1" id="KW-0805">Transcription regulation</keyword>
<dbReference type="Pfam" id="PF13377">
    <property type="entry name" value="Peripla_BP_3"/>
    <property type="match status" value="1"/>
</dbReference>
<evidence type="ECO:0000256" key="4">
    <source>
        <dbReference type="SAM" id="MobiDB-lite"/>
    </source>
</evidence>
<proteinExistence type="predicted"/>
<dbReference type="InterPro" id="IPR028082">
    <property type="entry name" value="Peripla_BP_I"/>
</dbReference>
<dbReference type="PRINTS" id="PR00037">
    <property type="entry name" value="HTHLACR"/>
</dbReference>
<protein>
    <submittedName>
        <fullName evidence="6">Sugar operon repressor</fullName>
    </submittedName>
</protein>
<dbReference type="Pfam" id="PF08220">
    <property type="entry name" value="HTH_DeoR"/>
    <property type="match status" value="1"/>
</dbReference>
<dbReference type="GO" id="GO:0000976">
    <property type="term" value="F:transcription cis-regulatory region binding"/>
    <property type="evidence" value="ECO:0007669"/>
    <property type="project" value="TreeGrafter"/>
</dbReference>
<sequence length="380" mass="40808">MIVRAETCTVDQRAATLQLSPTEGEPEQMHAEERHQAILRRLREHGSLRVTEFAEELQVSPVTVRRDVEALAERGLVARVHGGAVLPETRTRTTGGEPRPRPHGEEPVLGLIVPAADYYFPEVIKGAREAAAEHGVRLVLGISQYSSDEERAQARQMLADGIDGLLITPCSFAVAQPWLAELPVPHVLVERRPGDDASDAERVVTDHVHGARLAVQHLAGTGHRRIGLMLRDDSPHGEPVLEGYRGGLAAAGLDAPGAGPFRLPPPAGEAAERERLLADFTTAVTDGLLDAALIHNDHDAIVVLQRLRARGIDVPGDVAIVAYDDEVASLADIPLTAIAPPKHAVGAAAVELLARRLADPGRARHRLAILPELHVRSSSV</sequence>
<reference evidence="7" key="2">
    <citation type="submission" date="2009-10" db="EMBL/GenBank/DDBJ databases">
        <title>The genome sequence of Streptomyces pristinaespiralis strain ATCC 25486.</title>
        <authorList>
            <consortium name="The Broad Institute Genome Sequencing Platform"/>
            <consortium name="Broad Institute Microbial Sequencing Center"/>
            <person name="Fischbach M."/>
            <person name="Godfrey P."/>
            <person name="Ward D."/>
            <person name="Young S."/>
            <person name="Zeng Q."/>
            <person name="Koehrsen M."/>
            <person name="Alvarado L."/>
            <person name="Berlin A.M."/>
            <person name="Bochicchio J."/>
            <person name="Borenstein D."/>
            <person name="Chapman S.B."/>
            <person name="Chen Z."/>
            <person name="Engels R."/>
            <person name="Freedman E."/>
            <person name="Gellesch M."/>
            <person name="Goldberg J."/>
            <person name="Griggs A."/>
            <person name="Gujja S."/>
            <person name="Heilman E.R."/>
            <person name="Heiman D.I."/>
            <person name="Hepburn T.A."/>
            <person name="Howarth C."/>
            <person name="Jen D."/>
            <person name="Larson L."/>
            <person name="Lewis B."/>
            <person name="Mehta T."/>
            <person name="Park D."/>
            <person name="Pearson M."/>
            <person name="Richards J."/>
            <person name="Roberts A."/>
            <person name="Saif S."/>
            <person name="Shea T.D."/>
            <person name="Shenoy N."/>
            <person name="Sisk P."/>
            <person name="Stolte C."/>
            <person name="Sykes S.N."/>
            <person name="Thomson T."/>
            <person name="Walk T."/>
            <person name="White J."/>
            <person name="Yandava C."/>
            <person name="Straight P."/>
            <person name="Clardy J."/>
            <person name="Hung D."/>
            <person name="Kolter R."/>
            <person name="Mekalanos J."/>
            <person name="Walker S."/>
            <person name="Walsh C.T."/>
            <person name="Wieland-Brown L.C."/>
            <person name="Haas B."/>
            <person name="Nusbaum C."/>
            <person name="Birren B."/>
        </authorList>
    </citation>
    <scope>NUCLEOTIDE SEQUENCE [LARGE SCALE GENOMIC DNA]</scope>
    <source>
        <strain evidence="7">ATCC 25486 / DSM 40338 / CBS 914.69 / JCM 4507 / NBRC 13074 / NRRL 2958 / 5647</strain>
    </source>
</reference>
<dbReference type="PANTHER" id="PTHR30146">
    <property type="entry name" value="LACI-RELATED TRANSCRIPTIONAL REPRESSOR"/>
    <property type="match status" value="1"/>
</dbReference>
<dbReference type="InterPro" id="IPR036390">
    <property type="entry name" value="WH_DNA-bd_sf"/>
</dbReference>
<organism evidence="6 7">
    <name type="scientific">Streptomyces pristinaespiralis (strain ATCC 25486 / DSM 40338 / CBS 914.69 / JCM 4507 / KCC S-0507 / NBRC 13074 / NRRL 2958 / 5647)</name>
    <dbReference type="NCBI Taxonomy" id="457429"/>
    <lineage>
        <taxon>Bacteria</taxon>
        <taxon>Bacillati</taxon>
        <taxon>Actinomycetota</taxon>
        <taxon>Actinomycetes</taxon>
        <taxon>Kitasatosporales</taxon>
        <taxon>Streptomycetaceae</taxon>
        <taxon>Streptomyces</taxon>
    </lineage>
</organism>
<dbReference type="InterPro" id="IPR018356">
    <property type="entry name" value="Tscrpt_reg_HTH_DeoR_CS"/>
</dbReference>
<dbReference type="SUPFAM" id="SSF53822">
    <property type="entry name" value="Periplasmic binding protein-like I"/>
    <property type="match status" value="1"/>
</dbReference>
<evidence type="ECO:0000259" key="5">
    <source>
        <dbReference type="PROSITE" id="PS51000"/>
    </source>
</evidence>
<dbReference type="Gene3D" id="1.10.10.10">
    <property type="entry name" value="Winged helix-like DNA-binding domain superfamily/Winged helix DNA-binding domain"/>
    <property type="match status" value="1"/>
</dbReference>
<dbReference type="SUPFAM" id="SSF46785">
    <property type="entry name" value="Winged helix' DNA-binding domain"/>
    <property type="match status" value="1"/>
</dbReference>
<accession>B5HHX7</accession>
<dbReference type="InterPro" id="IPR036388">
    <property type="entry name" value="WH-like_DNA-bd_sf"/>
</dbReference>
<evidence type="ECO:0000256" key="1">
    <source>
        <dbReference type="ARBA" id="ARBA00023015"/>
    </source>
</evidence>
<dbReference type="InterPro" id="IPR046335">
    <property type="entry name" value="LacI/GalR-like_sensor"/>
</dbReference>
<dbReference type="PROSITE" id="PS00894">
    <property type="entry name" value="HTH_DEOR_1"/>
    <property type="match status" value="1"/>
</dbReference>
<dbReference type="AlphaFoldDB" id="B5HHX7"/>
<dbReference type="eggNOG" id="COG1609">
    <property type="taxonomic scope" value="Bacteria"/>
</dbReference>
<dbReference type="InterPro" id="IPR001034">
    <property type="entry name" value="DeoR_HTH"/>
</dbReference>
<evidence type="ECO:0000256" key="3">
    <source>
        <dbReference type="ARBA" id="ARBA00023163"/>
    </source>
</evidence>
<keyword evidence="3" id="KW-0804">Transcription</keyword>
<dbReference type="EMBL" id="CM000950">
    <property type="protein sequence ID" value="EDY66438.2"/>
    <property type="molecule type" value="Genomic_DNA"/>
</dbReference>